<dbReference type="Gene3D" id="3.40.50.150">
    <property type="entry name" value="Vaccinia Virus protein VP39"/>
    <property type="match status" value="1"/>
</dbReference>
<dbReference type="Proteomes" id="UP000539175">
    <property type="component" value="Unassembled WGS sequence"/>
</dbReference>
<evidence type="ECO:0000313" key="3">
    <source>
        <dbReference type="Proteomes" id="UP000539175"/>
    </source>
</evidence>
<gene>
    <name evidence="2" type="ORF">FHS74_001868</name>
</gene>
<organism evidence="2 3">
    <name type="scientific">Nitrospirillum iridis</name>
    <dbReference type="NCBI Taxonomy" id="765888"/>
    <lineage>
        <taxon>Bacteria</taxon>
        <taxon>Pseudomonadati</taxon>
        <taxon>Pseudomonadota</taxon>
        <taxon>Alphaproteobacteria</taxon>
        <taxon>Rhodospirillales</taxon>
        <taxon>Azospirillaceae</taxon>
        <taxon>Nitrospirillum</taxon>
    </lineage>
</organism>
<dbReference type="InterPro" id="IPR025714">
    <property type="entry name" value="Methyltranfer_dom"/>
</dbReference>
<evidence type="ECO:0000259" key="1">
    <source>
        <dbReference type="Pfam" id="PF13847"/>
    </source>
</evidence>
<dbReference type="AlphaFoldDB" id="A0A7X0EC71"/>
<name>A0A7X0EC71_9PROT</name>
<evidence type="ECO:0000313" key="2">
    <source>
        <dbReference type="EMBL" id="MBB6251323.1"/>
    </source>
</evidence>
<dbReference type="EMBL" id="JACIIZ010000004">
    <property type="protein sequence ID" value="MBB6251323.1"/>
    <property type="molecule type" value="Genomic_DNA"/>
</dbReference>
<dbReference type="Pfam" id="PF13847">
    <property type="entry name" value="Methyltransf_31"/>
    <property type="match status" value="1"/>
</dbReference>
<proteinExistence type="predicted"/>
<dbReference type="InterPro" id="IPR029063">
    <property type="entry name" value="SAM-dependent_MTases_sf"/>
</dbReference>
<keyword evidence="3" id="KW-1185">Reference proteome</keyword>
<reference evidence="2 3" key="1">
    <citation type="submission" date="2020-08" db="EMBL/GenBank/DDBJ databases">
        <title>Genomic Encyclopedia of Type Strains, Phase IV (KMG-IV): sequencing the most valuable type-strain genomes for metagenomic binning, comparative biology and taxonomic classification.</title>
        <authorList>
            <person name="Goeker M."/>
        </authorList>
    </citation>
    <scope>NUCLEOTIDE SEQUENCE [LARGE SCALE GENOMIC DNA]</scope>
    <source>
        <strain evidence="2 3">DSM 22198</strain>
    </source>
</reference>
<feature type="domain" description="Methyltransferase" evidence="1">
    <location>
        <begin position="65"/>
        <end position="158"/>
    </location>
</feature>
<protein>
    <recommendedName>
        <fullName evidence="1">Methyltransferase domain-containing protein</fullName>
    </recommendedName>
</protein>
<dbReference type="RefSeq" id="WP_184799689.1">
    <property type="nucleotide sequence ID" value="NZ_JACIIZ010000004.1"/>
</dbReference>
<sequence length="254" mass="28627">MPHSTVRAATDLQAIKDRVWFYEFELPDGSTTKTDIPSDALPIHTTRRDKLRQVIREHVETPGQLTAIDLASHEGYFSIELSKHFRSVLGVEFKEDSIVAAQAMVRALSISNVSFMQADLQKAQPTESPTADFVLLYGLMYHLENPVHTLRLASAMCRQHMLIETQVMPYDIGGRMEDGHYRWQRDIQGIFGLAADYATGREGGSTDIALVPSVNTLFFLLRAFGFTTIKRLDAGPEDYEQFQRGSRVIIYAAK</sequence>
<accession>A0A7X0EC71</accession>
<dbReference type="CDD" id="cd02440">
    <property type="entry name" value="AdoMet_MTases"/>
    <property type="match status" value="1"/>
</dbReference>
<comment type="caution">
    <text evidence="2">The sequence shown here is derived from an EMBL/GenBank/DDBJ whole genome shotgun (WGS) entry which is preliminary data.</text>
</comment>
<dbReference type="SUPFAM" id="SSF53335">
    <property type="entry name" value="S-adenosyl-L-methionine-dependent methyltransferases"/>
    <property type="match status" value="1"/>
</dbReference>